<protein>
    <submittedName>
        <fullName evidence="1">Bm11770</fullName>
    </submittedName>
</protein>
<organism evidence="1">
    <name type="scientific">Brugia malayi</name>
    <name type="common">Filarial nematode worm</name>
    <dbReference type="NCBI Taxonomy" id="6279"/>
    <lineage>
        <taxon>Eukaryota</taxon>
        <taxon>Metazoa</taxon>
        <taxon>Ecdysozoa</taxon>
        <taxon>Nematoda</taxon>
        <taxon>Chromadorea</taxon>
        <taxon>Rhabditida</taxon>
        <taxon>Spirurina</taxon>
        <taxon>Spiruromorpha</taxon>
        <taxon>Filarioidea</taxon>
        <taxon>Onchocercidae</taxon>
        <taxon>Brugia</taxon>
    </lineage>
</organism>
<dbReference type="AlphaFoldDB" id="A0A1I9GA84"/>
<proteinExistence type="predicted"/>
<accession>A0A1I9GA84</accession>
<reference evidence="1" key="2">
    <citation type="submission" date="2012-12" db="EMBL/GenBank/DDBJ databases">
        <authorList>
            <consortium name="WormBase Consortium"/>
            <person name="Ghedin E."/>
            <person name="Paulini M."/>
        </authorList>
    </citation>
    <scope>NUCLEOTIDE SEQUENCE</scope>
    <source>
        <strain evidence="1">FR3</strain>
    </source>
</reference>
<gene>
    <name evidence="1" type="primary">Bm11770</name>
    <name evidence="1" type="ORF">BM_Bm11770</name>
</gene>
<sequence>MCSCHPPYSSHSLRFKVEGEREQGLERFMAVAEKPESFGLKNRSRLEAHLKRPKTGTQHAQGCQTLRSLAGGWSLGG</sequence>
<dbReference type="EMBL" id="LN860275">
    <property type="protein sequence ID" value="CDQ07479.1"/>
    <property type="molecule type" value="Genomic_DNA"/>
</dbReference>
<reference evidence="1" key="1">
    <citation type="journal article" date="2007" name="Science">
        <title>Draft genome of the filarial nematode parasite Brugia malayi.</title>
        <authorList>
            <person name="Ghedin E."/>
            <person name="Wang S."/>
            <person name="Spiro D."/>
            <person name="Caler E."/>
            <person name="Zhao Q."/>
            <person name="Crabtree J."/>
            <person name="Allen J.E."/>
            <person name="Delcher A.L."/>
            <person name="Guiliano D.B."/>
            <person name="Miranda-Saavedra D."/>
            <person name="Angiuoli S.V."/>
            <person name="Creasy T."/>
            <person name="Amedeo P."/>
            <person name="Haas B."/>
            <person name="El-Sayed N.M."/>
            <person name="Wortman J.R."/>
            <person name="Feldblyum T."/>
            <person name="Tallon L."/>
            <person name="Schatz M."/>
            <person name="Shumway M."/>
            <person name="Koo H."/>
            <person name="Salzberg S.L."/>
            <person name="Schobel S."/>
            <person name="Pertea M."/>
            <person name="Pop M."/>
            <person name="White O."/>
            <person name="Barton G.J."/>
            <person name="Carlow C.K."/>
            <person name="Crawford M.J."/>
            <person name="Daub J."/>
            <person name="Dimmic M.W."/>
            <person name="Estes C.F."/>
            <person name="Foster J.M."/>
            <person name="Ganatra M."/>
            <person name="Gregory W.F."/>
            <person name="Johnson N.M."/>
            <person name="Jin J."/>
            <person name="Komuniecki R."/>
            <person name="Korf I."/>
            <person name="Kumar S."/>
            <person name="Laney S."/>
            <person name="Li B.W."/>
            <person name="Li W."/>
            <person name="Lindblom T.H."/>
            <person name="Lustigman S."/>
            <person name="Ma D."/>
            <person name="Maina C.V."/>
            <person name="Martin D.M."/>
            <person name="McCarter J.P."/>
            <person name="McReynolds L."/>
            <person name="Mitreva M."/>
            <person name="Nutman T.B."/>
            <person name="Parkinson J."/>
            <person name="Peregrin-Alvarez J.M."/>
            <person name="Poole C."/>
            <person name="Ren Q."/>
            <person name="Saunders L."/>
            <person name="Sluder A.E."/>
            <person name="Smith K."/>
            <person name="Stanke M."/>
            <person name="Unnasch T.R."/>
            <person name="Ware J."/>
            <person name="Wei A.D."/>
            <person name="Weil G."/>
            <person name="Williams D.J."/>
            <person name="Zhang Y."/>
            <person name="Williams S.A."/>
            <person name="Fraser-Liggett C."/>
            <person name="Slatko B."/>
            <person name="Blaxter M.L."/>
            <person name="Scott A.L."/>
        </authorList>
    </citation>
    <scope>NUCLEOTIDE SEQUENCE</scope>
    <source>
        <strain evidence="1">FR3</strain>
    </source>
</reference>
<name>A0A1I9GA84_BRUMA</name>
<evidence type="ECO:0000313" key="1">
    <source>
        <dbReference type="EMBL" id="CDQ07479.1"/>
    </source>
</evidence>